<dbReference type="EMBL" id="KN834781">
    <property type="protein sequence ID" value="KIK59103.1"/>
    <property type="molecule type" value="Genomic_DNA"/>
</dbReference>
<name>A0A0D0CTM3_9AGAR</name>
<feature type="compositionally biased region" description="Acidic residues" evidence="1">
    <location>
        <begin position="361"/>
        <end position="376"/>
    </location>
</feature>
<feature type="compositionally biased region" description="Basic and acidic residues" evidence="1">
    <location>
        <begin position="184"/>
        <end position="206"/>
    </location>
</feature>
<feature type="compositionally biased region" description="Basic and acidic residues" evidence="1">
    <location>
        <begin position="394"/>
        <end position="403"/>
    </location>
</feature>
<sequence length="403" mass="44372">MATPPYTPSSQGYPGDEDHPSLRHRHSAPPAVNYFSGTFSGAHGFQMTNPSFFNDPADAYNTHTTDRSHMSNFNNTRNTDFRGSTHYTNTFQGDYNDNRQSRSQNYTAVFPEHGGGGQGHHNPFSGVNDHNPSRINTAGPPRRRDDNGGMIRSRETVPQREQHWGPAFDSSTQSPINTGPGVSRWREDDDDRMVRSREAVPQREQDWGLTFDSTRSQNQSSGSRRTSRGSSSGRGMGPQPISTTYGQAGAPQRLYSHPEEEQQQHWQEQRQPPYSAGAPSSPRPSFGFGSGDNYTPNAPTVSRHNPFRAASVPNPVSRSMSGGDSGPSPGRSNGAGPSSRNPWTAQPRTARGVPSPRVIPEENEDVEMMSPEEYEAAEGRRNPWEGSGPGRFNPRPDRSYTTG</sequence>
<evidence type="ECO:0000256" key="1">
    <source>
        <dbReference type="SAM" id="MobiDB-lite"/>
    </source>
</evidence>
<feature type="compositionally biased region" description="Low complexity" evidence="1">
    <location>
        <begin position="264"/>
        <end position="287"/>
    </location>
</feature>
<feature type="compositionally biased region" description="Polar residues" evidence="1">
    <location>
        <begin position="70"/>
        <end position="95"/>
    </location>
</feature>
<feature type="compositionally biased region" description="Polar residues" evidence="1">
    <location>
        <begin position="335"/>
        <end position="347"/>
    </location>
</feature>
<dbReference type="Proteomes" id="UP000053593">
    <property type="component" value="Unassembled WGS sequence"/>
</dbReference>
<feature type="region of interest" description="Disordered" evidence="1">
    <location>
        <begin position="64"/>
        <end position="403"/>
    </location>
</feature>
<reference evidence="2 3" key="1">
    <citation type="submission" date="2014-04" db="EMBL/GenBank/DDBJ databases">
        <title>Evolutionary Origins and Diversification of the Mycorrhizal Mutualists.</title>
        <authorList>
            <consortium name="DOE Joint Genome Institute"/>
            <consortium name="Mycorrhizal Genomics Consortium"/>
            <person name="Kohler A."/>
            <person name="Kuo A."/>
            <person name="Nagy L.G."/>
            <person name="Floudas D."/>
            <person name="Copeland A."/>
            <person name="Barry K.W."/>
            <person name="Cichocki N."/>
            <person name="Veneault-Fourrey C."/>
            <person name="LaButti K."/>
            <person name="Lindquist E.A."/>
            <person name="Lipzen A."/>
            <person name="Lundell T."/>
            <person name="Morin E."/>
            <person name="Murat C."/>
            <person name="Riley R."/>
            <person name="Ohm R."/>
            <person name="Sun H."/>
            <person name="Tunlid A."/>
            <person name="Henrissat B."/>
            <person name="Grigoriev I.V."/>
            <person name="Hibbett D.S."/>
            <person name="Martin F."/>
        </authorList>
    </citation>
    <scope>NUCLEOTIDE SEQUENCE [LARGE SCALE GENOMIC DNA]</scope>
    <source>
        <strain evidence="2 3">FD-317 M1</strain>
    </source>
</reference>
<organism evidence="2 3">
    <name type="scientific">Collybiopsis luxurians FD-317 M1</name>
    <dbReference type="NCBI Taxonomy" id="944289"/>
    <lineage>
        <taxon>Eukaryota</taxon>
        <taxon>Fungi</taxon>
        <taxon>Dikarya</taxon>
        <taxon>Basidiomycota</taxon>
        <taxon>Agaricomycotina</taxon>
        <taxon>Agaricomycetes</taxon>
        <taxon>Agaricomycetidae</taxon>
        <taxon>Agaricales</taxon>
        <taxon>Marasmiineae</taxon>
        <taxon>Omphalotaceae</taxon>
        <taxon>Collybiopsis</taxon>
        <taxon>Collybiopsis luxurians</taxon>
    </lineage>
</organism>
<feature type="compositionally biased region" description="Low complexity" evidence="1">
    <location>
        <begin position="213"/>
        <end position="233"/>
    </location>
</feature>
<protein>
    <submittedName>
        <fullName evidence="2">Uncharacterized protein</fullName>
    </submittedName>
</protein>
<accession>A0A0D0CTM3</accession>
<feature type="compositionally biased region" description="Polar residues" evidence="1">
    <location>
        <begin position="292"/>
        <end position="303"/>
    </location>
</feature>
<feature type="region of interest" description="Disordered" evidence="1">
    <location>
        <begin position="1"/>
        <end position="29"/>
    </location>
</feature>
<dbReference type="AlphaFoldDB" id="A0A0D0CTM3"/>
<evidence type="ECO:0000313" key="2">
    <source>
        <dbReference type="EMBL" id="KIK59103.1"/>
    </source>
</evidence>
<feature type="compositionally biased region" description="Low complexity" evidence="1">
    <location>
        <begin position="317"/>
        <end position="334"/>
    </location>
</feature>
<keyword evidence="3" id="KW-1185">Reference proteome</keyword>
<dbReference type="HOGENOM" id="CLU_683451_0_0_1"/>
<evidence type="ECO:0000313" key="3">
    <source>
        <dbReference type="Proteomes" id="UP000053593"/>
    </source>
</evidence>
<feature type="compositionally biased region" description="Basic and acidic residues" evidence="1">
    <location>
        <begin position="142"/>
        <end position="163"/>
    </location>
</feature>
<gene>
    <name evidence="2" type="ORF">GYMLUDRAFT_44850</name>
</gene>
<proteinExistence type="predicted"/>